<dbReference type="Pfam" id="PF12464">
    <property type="entry name" value="Mac"/>
    <property type="match status" value="1"/>
</dbReference>
<comment type="similarity">
    <text evidence="1 5">Belongs to the transferase hexapeptide repeat family.</text>
</comment>
<dbReference type="Gene3D" id="2.160.10.10">
    <property type="entry name" value="Hexapeptide repeat proteins"/>
    <property type="match status" value="1"/>
</dbReference>
<evidence type="ECO:0000256" key="2">
    <source>
        <dbReference type="ARBA" id="ARBA00022679"/>
    </source>
</evidence>
<evidence type="ECO:0000256" key="1">
    <source>
        <dbReference type="ARBA" id="ARBA00007274"/>
    </source>
</evidence>
<accession>A0A0R2M9H1</accession>
<reference evidence="7 8" key="1">
    <citation type="journal article" date="2015" name="Genome Announc.">
        <title>Expanding the biotechnology potential of lactobacilli through comparative genomics of 213 strains and associated genera.</title>
        <authorList>
            <person name="Sun Z."/>
            <person name="Harris H.M."/>
            <person name="McCann A."/>
            <person name="Guo C."/>
            <person name="Argimon S."/>
            <person name="Zhang W."/>
            <person name="Yang X."/>
            <person name="Jeffery I.B."/>
            <person name="Cooney J.C."/>
            <person name="Kagawa T.F."/>
            <person name="Liu W."/>
            <person name="Song Y."/>
            <person name="Salvetti E."/>
            <person name="Wrobel A."/>
            <person name="Rasinkangas P."/>
            <person name="Parkhill J."/>
            <person name="Rea M.C."/>
            <person name="O'Sullivan O."/>
            <person name="Ritari J."/>
            <person name="Douillard F.P."/>
            <person name="Paul Ross R."/>
            <person name="Yang R."/>
            <person name="Briner A.E."/>
            <person name="Felis G.E."/>
            <person name="de Vos W.M."/>
            <person name="Barrangou R."/>
            <person name="Klaenhammer T.R."/>
            <person name="Caufield P.W."/>
            <person name="Cui Y."/>
            <person name="Zhang H."/>
            <person name="O'Toole P.W."/>
        </authorList>
    </citation>
    <scope>NUCLEOTIDE SEQUENCE [LARGE SCALE GENOMIC DNA]</scope>
    <source>
        <strain evidence="7 8">LMG 26013</strain>
    </source>
</reference>
<dbReference type="PATRIC" id="fig|942150.3.peg.2912"/>
<dbReference type="InterPro" id="IPR011004">
    <property type="entry name" value="Trimer_LpxA-like_sf"/>
</dbReference>
<evidence type="ECO:0000256" key="4">
    <source>
        <dbReference type="ARBA" id="ARBA00023315"/>
    </source>
</evidence>
<dbReference type="InterPro" id="IPR039369">
    <property type="entry name" value="LacA-like"/>
</dbReference>
<evidence type="ECO:0000259" key="6">
    <source>
        <dbReference type="SMART" id="SM01266"/>
    </source>
</evidence>
<dbReference type="EMBL" id="JQCL01000059">
    <property type="protein sequence ID" value="KRO10489.1"/>
    <property type="molecule type" value="Genomic_DNA"/>
</dbReference>
<dbReference type="SUPFAM" id="SSF51161">
    <property type="entry name" value="Trimeric LpxA-like enzymes"/>
    <property type="match status" value="1"/>
</dbReference>
<feature type="domain" description="Maltose/galactoside acetyltransferase" evidence="6">
    <location>
        <begin position="9"/>
        <end position="63"/>
    </location>
</feature>
<dbReference type="PANTHER" id="PTHR43017">
    <property type="entry name" value="GALACTOSIDE O-ACETYLTRANSFERASE"/>
    <property type="match status" value="1"/>
</dbReference>
<gene>
    <name evidence="7" type="ORF">IV64_GL002799</name>
</gene>
<dbReference type="Pfam" id="PF00132">
    <property type="entry name" value="Hexapep"/>
    <property type="match status" value="1"/>
</dbReference>
<dbReference type="AlphaFoldDB" id="A0A0R2M9H1"/>
<dbReference type="CDD" id="cd03357">
    <property type="entry name" value="LbH_MAT_GAT"/>
    <property type="match status" value="1"/>
</dbReference>
<dbReference type="PANTHER" id="PTHR43017:SF1">
    <property type="entry name" value="ACETYLTRANSFERASE YJL218W-RELATED"/>
    <property type="match status" value="1"/>
</dbReference>
<comment type="caution">
    <text evidence="7">The sequence shown here is derived from an EMBL/GenBank/DDBJ whole genome shotgun (WGS) entry which is preliminary data.</text>
</comment>
<dbReference type="InterPro" id="IPR001451">
    <property type="entry name" value="Hexapep"/>
</dbReference>
<keyword evidence="4 5" id="KW-0012">Acyltransferase</keyword>
<dbReference type="SMART" id="SM01266">
    <property type="entry name" value="Mac"/>
    <property type="match status" value="1"/>
</dbReference>
<dbReference type="EC" id="2.3.1.-" evidence="5"/>
<dbReference type="GO" id="GO:0008870">
    <property type="term" value="F:galactoside O-acetyltransferase activity"/>
    <property type="evidence" value="ECO:0007669"/>
    <property type="project" value="TreeGrafter"/>
</dbReference>
<evidence type="ECO:0000256" key="3">
    <source>
        <dbReference type="ARBA" id="ARBA00022737"/>
    </source>
</evidence>
<keyword evidence="8" id="KW-1185">Reference proteome</keyword>
<evidence type="ECO:0000313" key="8">
    <source>
        <dbReference type="Proteomes" id="UP000051783"/>
    </source>
</evidence>
<dbReference type="STRING" id="942150.IV64_GL002799"/>
<dbReference type="FunFam" id="2.160.10.10:FF:000008">
    <property type="entry name" value="Maltose O-acetyltransferase"/>
    <property type="match status" value="1"/>
</dbReference>
<evidence type="ECO:0000313" key="7">
    <source>
        <dbReference type="EMBL" id="KRO10489.1"/>
    </source>
</evidence>
<dbReference type="Proteomes" id="UP000051783">
    <property type="component" value="Unassembled WGS sequence"/>
</dbReference>
<sequence>MVIKMKSQKERMLAGELYVAQDEELGRENKRAKRLTRLFNQSTEEQQEERQRLLNAMFKQFGAGGYVEPPFHTDYGTNTVIGKNFYANYDAIFVDCGPITIGDNVFMGPRVGLYTAGHPIDAGIRAEQLEYGKGITIGDDVWFGGNVVVNPGVTIGSNVVIGSGSIVTHDIPDNVVAVGNPCRVLRPITQQDHDEWAKQKAAYYADR</sequence>
<dbReference type="InterPro" id="IPR024688">
    <property type="entry name" value="Mac_dom"/>
</dbReference>
<name>A0A0R2M9H1_9LACO</name>
<keyword evidence="2 5" id="KW-0808">Transferase</keyword>
<organism evidence="7 8">
    <name type="scientific">Lactiplantibacillus xiangfangensis</name>
    <dbReference type="NCBI Taxonomy" id="942150"/>
    <lineage>
        <taxon>Bacteria</taxon>
        <taxon>Bacillati</taxon>
        <taxon>Bacillota</taxon>
        <taxon>Bacilli</taxon>
        <taxon>Lactobacillales</taxon>
        <taxon>Lactobacillaceae</taxon>
        <taxon>Lactiplantibacillus</taxon>
    </lineage>
</organism>
<evidence type="ECO:0000256" key="5">
    <source>
        <dbReference type="RuleBase" id="RU367021"/>
    </source>
</evidence>
<keyword evidence="3" id="KW-0677">Repeat</keyword>
<proteinExistence type="inferred from homology"/>
<protein>
    <recommendedName>
        <fullName evidence="5">Acetyltransferase</fullName>
        <ecNumber evidence="5">2.3.1.-</ecNumber>
    </recommendedName>
</protein>